<accession>A0A439CQS6</accession>
<keyword evidence="6" id="KW-1185">Reference proteome</keyword>
<dbReference type="EMBL" id="RYZI01000561">
    <property type="protein sequence ID" value="RWA04490.1"/>
    <property type="molecule type" value="Genomic_DNA"/>
</dbReference>
<dbReference type="PANTHER" id="PTHR37534:SF20">
    <property type="entry name" value="PRO1A C6 ZINK-FINGER PROTEIN"/>
    <property type="match status" value="1"/>
</dbReference>
<dbReference type="GO" id="GO:0000981">
    <property type="term" value="F:DNA-binding transcription factor activity, RNA polymerase II-specific"/>
    <property type="evidence" value="ECO:0007669"/>
    <property type="project" value="InterPro"/>
</dbReference>
<evidence type="ECO:0000259" key="4">
    <source>
        <dbReference type="PROSITE" id="PS50048"/>
    </source>
</evidence>
<sequence>MNDLSPMYIRSSYTIWASHRVQKMGTHLPHRTVRTYRSSNGCWTCRLRRKKCDERHPVCDGCDALDLTCYYGQEKPDWMDGGVRQEEMADLLRRKVKERGHRRFGSHNRAGVTGVTTDPGIVQPQDTRSGSNRVREASCPQALDIISQRRTSCKLLPTYARGNSVFNQPGDPVLMMFYIEHVFPFLFPFYQPPPLQGGRAWVLEMMMTSPVLRQATLCQGSYFFSLSRGVANGGPLWETVLAQTRDAFEVLRGALQVISGADIREHLHGAVRVMSSIMQMQRFEIAVLSLDNCQSHLKAALALFRQLLDSAGAIEPSGRSGFETVMHSLGSPPRGSALYGELPSAEQTAFRFSSTLLIFDDIIASTVLQEEPRLYEHHHSLLEDIRGAAPLADLEGVVGCQNWVLVQIGEIAVLDAWKQRCKSGGTLDMMELVRRATAIKDSLEAHLAQLHANTEANPREDNNRVLEVLTTKSTVSQRPLVTLVWAHAALIYLSVVVSGWQTASTEIRYHVRRVVEVLAEISPSALLRTMAWPLCVAGCLADSEPATQLRDIVENLQPRSMFGTLRKAVEVMENAWRHGGSGDVANRDLAMCFRNHGDLVLLV</sequence>
<evidence type="ECO:0000256" key="3">
    <source>
        <dbReference type="SAM" id="MobiDB-lite"/>
    </source>
</evidence>
<keyword evidence="2" id="KW-0539">Nucleus</keyword>
<reference evidence="5 6" key="1">
    <citation type="submission" date="2018-12" db="EMBL/GenBank/DDBJ databases">
        <title>Draft genome sequence of Xylaria grammica IHI A82.</title>
        <authorList>
            <person name="Buettner E."/>
            <person name="Kellner H."/>
        </authorList>
    </citation>
    <scope>NUCLEOTIDE SEQUENCE [LARGE SCALE GENOMIC DNA]</scope>
    <source>
        <strain evidence="5 6">IHI A82</strain>
    </source>
</reference>
<feature type="region of interest" description="Disordered" evidence="3">
    <location>
        <begin position="105"/>
        <end position="134"/>
    </location>
</feature>
<dbReference type="PROSITE" id="PS50048">
    <property type="entry name" value="ZN2_CY6_FUNGAL_2"/>
    <property type="match status" value="1"/>
</dbReference>
<dbReference type="Gene3D" id="4.10.240.10">
    <property type="entry name" value="Zn(2)-C6 fungal-type DNA-binding domain"/>
    <property type="match status" value="1"/>
</dbReference>
<evidence type="ECO:0000313" key="5">
    <source>
        <dbReference type="EMBL" id="RWA04490.1"/>
    </source>
</evidence>
<dbReference type="CDD" id="cd00067">
    <property type="entry name" value="GAL4"/>
    <property type="match status" value="1"/>
</dbReference>
<dbReference type="PANTHER" id="PTHR37534">
    <property type="entry name" value="TRANSCRIPTIONAL ACTIVATOR PROTEIN UGA3"/>
    <property type="match status" value="1"/>
</dbReference>
<comment type="caution">
    <text evidence="5">The sequence shown here is derived from an EMBL/GenBank/DDBJ whole genome shotgun (WGS) entry which is preliminary data.</text>
</comment>
<dbReference type="InterPro" id="IPR001138">
    <property type="entry name" value="Zn2Cys6_DnaBD"/>
</dbReference>
<dbReference type="SUPFAM" id="SSF57701">
    <property type="entry name" value="Zn2/Cys6 DNA-binding domain"/>
    <property type="match status" value="1"/>
</dbReference>
<dbReference type="Proteomes" id="UP000286045">
    <property type="component" value="Unassembled WGS sequence"/>
</dbReference>
<dbReference type="Pfam" id="PF00172">
    <property type="entry name" value="Zn_clus"/>
    <property type="match status" value="1"/>
</dbReference>
<dbReference type="PROSITE" id="PS00463">
    <property type="entry name" value="ZN2_CY6_FUNGAL_1"/>
    <property type="match status" value="1"/>
</dbReference>
<dbReference type="SMART" id="SM00066">
    <property type="entry name" value="GAL4"/>
    <property type="match status" value="1"/>
</dbReference>
<name>A0A439CQS6_9PEZI</name>
<feature type="domain" description="Zn(2)-C6 fungal-type" evidence="4">
    <location>
        <begin position="41"/>
        <end position="71"/>
    </location>
</feature>
<protein>
    <recommendedName>
        <fullName evidence="4">Zn(2)-C6 fungal-type domain-containing protein</fullName>
    </recommendedName>
</protein>
<evidence type="ECO:0000256" key="2">
    <source>
        <dbReference type="ARBA" id="ARBA00023242"/>
    </source>
</evidence>
<proteinExistence type="predicted"/>
<dbReference type="GO" id="GO:0005634">
    <property type="term" value="C:nucleus"/>
    <property type="evidence" value="ECO:0007669"/>
    <property type="project" value="UniProtKB-SubCell"/>
</dbReference>
<dbReference type="GO" id="GO:0008270">
    <property type="term" value="F:zinc ion binding"/>
    <property type="evidence" value="ECO:0007669"/>
    <property type="project" value="InterPro"/>
</dbReference>
<evidence type="ECO:0000313" key="6">
    <source>
        <dbReference type="Proteomes" id="UP000286045"/>
    </source>
</evidence>
<dbReference type="STRING" id="363999.A0A439CQS6"/>
<evidence type="ECO:0000256" key="1">
    <source>
        <dbReference type="ARBA" id="ARBA00004123"/>
    </source>
</evidence>
<organism evidence="5 6">
    <name type="scientific">Xylaria grammica</name>
    <dbReference type="NCBI Taxonomy" id="363999"/>
    <lineage>
        <taxon>Eukaryota</taxon>
        <taxon>Fungi</taxon>
        <taxon>Dikarya</taxon>
        <taxon>Ascomycota</taxon>
        <taxon>Pezizomycotina</taxon>
        <taxon>Sordariomycetes</taxon>
        <taxon>Xylariomycetidae</taxon>
        <taxon>Xylariales</taxon>
        <taxon>Xylariaceae</taxon>
        <taxon>Xylaria</taxon>
    </lineage>
</organism>
<dbReference type="AlphaFoldDB" id="A0A439CQS6"/>
<dbReference type="Pfam" id="PF11951">
    <property type="entry name" value="Fungal_trans_2"/>
    <property type="match status" value="1"/>
</dbReference>
<dbReference type="InterPro" id="IPR021858">
    <property type="entry name" value="Fun_TF"/>
</dbReference>
<gene>
    <name evidence="5" type="ORF">EKO27_g10616</name>
</gene>
<dbReference type="InterPro" id="IPR036864">
    <property type="entry name" value="Zn2-C6_fun-type_DNA-bd_sf"/>
</dbReference>
<comment type="subcellular location">
    <subcellularLocation>
        <location evidence="1">Nucleus</location>
    </subcellularLocation>
</comment>